<sequence length="470" mass="52743">MFTLKIVNRKLISKSNIILRSYSSNKNPMSRTWNVIKKDIPVLFGKKKDILYPEHADIVIIGGGLIGASVAYWLKTRAGEGLSIVVLEKDFTYKDYQKLGQYNQGNLKQHYSLPENLHLAQNSSEFLRNINKNLGSDVVIDYRPTGSLVLASEKYAEKLEHNVKLQNEFGFKNKLLTPETIRNKFPWINTDDIKLGCTCIESEGTYDIWELHKGLIKKSKELGATYVNAEVIGFEVEQQRDVLMEGVAPGSFKKIMRVIYQTPDKEQYTVKFAGCILAAGDKSPEVAKLAHIGTGDGLLSVSLPIQRQENKIYSIKQKTILPGLTTPSVMDTSGLWLRRNGLENNLLCGHIPIPSLKSKDMVEEEYFSSIIKPALVNRVPSCEDAEINIVGTEVYDYNTYDETGILGPHPYHNNLYIAAGFGKEGCQHAPGIGRAIAELIIDSQFVNIDLTRFGFDRFLIGEPMIESNIY</sequence>
<gene>
    <name evidence="1" type="ORF">K1T71_002483</name>
</gene>
<reference evidence="1 2" key="1">
    <citation type="journal article" date="2021" name="Front. Genet.">
        <title>Chromosome-Level Genome Assembly Reveals Significant Gene Expansion in the Toll and IMD Signaling Pathways of Dendrolimus kikuchii.</title>
        <authorList>
            <person name="Zhou J."/>
            <person name="Wu P."/>
            <person name="Xiong Z."/>
            <person name="Liu N."/>
            <person name="Zhao N."/>
            <person name="Ji M."/>
            <person name="Qiu Y."/>
            <person name="Yang B."/>
        </authorList>
    </citation>
    <scope>NUCLEOTIDE SEQUENCE [LARGE SCALE GENOMIC DNA]</scope>
    <source>
        <strain evidence="1">Ann1</strain>
    </source>
</reference>
<accession>A0ACC1DD58</accession>
<comment type="caution">
    <text evidence="1">The sequence shown here is derived from an EMBL/GenBank/DDBJ whole genome shotgun (WGS) entry which is preliminary data.</text>
</comment>
<name>A0ACC1DD58_9NEOP</name>
<dbReference type="Proteomes" id="UP000824533">
    <property type="component" value="Linkage Group LG04"/>
</dbReference>
<dbReference type="EMBL" id="CM034390">
    <property type="protein sequence ID" value="KAJ0181761.1"/>
    <property type="molecule type" value="Genomic_DNA"/>
</dbReference>
<proteinExistence type="predicted"/>
<evidence type="ECO:0000313" key="1">
    <source>
        <dbReference type="EMBL" id="KAJ0181761.1"/>
    </source>
</evidence>
<keyword evidence="2" id="KW-1185">Reference proteome</keyword>
<protein>
    <submittedName>
        <fullName evidence="1">Uncharacterized protein</fullName>
    </submittedName>
</protein>
<organism evidence="1 2">
    <name type="scientific">Dendrolimus kikuchii</name>
    <dbReference type="NCBI Taxonomy" id="765133"/>
    <lineage>
        <taxon>Eukaryota</taxon>
        <taxon>Metazoa</taxon>
        <taxon>Ecdysozoa</taxon>
        <taxon>Arthropoda</taxon>
        <taxon>Hexapoda</taxon>
        <taxon>Insecta</taxon>
        <taxon>Pterygota</taxon>
        <taxon>Neoptera</taxon>
        <taxon>Endopterygota</taxon>
        <taxon>Lepidoptera</taxon>
        <taxon>Glossata</taxon>
        <taxon>Ditrysia</taxon>
        <taxon>Bombycoidea</taxon>
        <taxon>Lasiocampidae</taxon>
        <taxon>Dendrolimus</taxon>
    </lineage>
</organism>
<evidence type="ECO:0000313" key="2">
    <source>
        <dbReference type="Proteomes" id="UP000824533"/>
    </source>
</evidence>